<evidence type="ECO:0000313" key="4">
    <source>
        <dbReference type="Proteomes" id="UP000738359"/>
    </source>
</evidence>
<comment type="caution">
    <text evidence="3">The sequence shown here is derived from an EMBL/GenBank/DDBJ whole genome shotgun (WGS) entry which is preliminary data.</text>
</comment>
<evidence type="ECO:0000256" key="2">
    <source>
        <dbReference type="SAM" id="Phobius"/>
    </source>
</evidence>
<organism evidence="3 4">
    <name type="scientific">Mortierella alpina</name>
    <name type="common">Oleaginous fungus</name>
    <name type="synonym">Mortierella renispora</name>
    <dbReference type="NCBI Taxonomy" id="64518"/>
    <lineage>
        <taxon>Eukaryota</taxon>
        <taxon>Fungi</taxon>
        <taxon>Fungi incertae sedis</taxon>
        <taxon>Mucoromycota</taxon>
        <taxon>Mortierellomycotina</taxon>
        <taxon>Mortierellomycetes</taxon>
        <taxon>Mortierellales</taxon>
        <taxon>Mortierellaceae</taxon>
        <taxon>Mortierella</taxon>
    </lineage>
</organism>
<evidence type="ECO:0000313" key="3">
    <source>
        <dbReference type="EMBL" id="KAF9943522.1"/>
    </source>
</evidence>
<feature type="compositionally biased region" description="Basic and acidic residues" evidence="1">
    <location>
        <begin position="39"/>
        <end position="58"/>
    </location>
</feature>
<feature type="compositionally biased region" description="Low complexity" evidence="1">
    <location>
        <begin position="75"/>
        <end position="84"/>
    </location>
</feature>
<proteinExistence type="predicted"/>
<gene>
    <name evidence="3" type="ORF">BGZ70_005839</name>
</gene>
<keyword evidence="4" id="KW-1185">Reference proteome</keyword>
<feature type="region of interest" description="Disordered" evidence="1">
    <location>
        <begin position="32"/>
        <end position="105"/>
    </location>
</feature>
<keyword evidence="2" id="KW-0472">Membrane</keyword>
<name>A0A9P6LUS0_MORAP</name>
<keyword evidence="2" id="KW-1133">Transmembrane helix</keyword>
<reference evidence="3" key="1">
    <citation type="journal article" date="2020" name="Fungal Divers.">
        <title>Resolving the Mortierellaceae phylogeny through synthesis of multi-gene phylogenetics and phylogenomics.</title>
        <authorList>
            <person name="Vandepol N."/>
            <person name="Liber J."/>
            <person name="Desiro A."/>
            <person name="Na H."/>
            <person name="Kennedy M."/>
            <person name="Barry K."/>
            <person name="Grigoriev I.V."/>
            <person name="Miller A.N."/>
            <person name="O'Donnell K."/>
            <person name="Stajich J.E."/>
            <person name="Bonito G."/>
        </authorList>
    </citation>
    <scope>NUCLEOTIDE SEQUENCE</scope>
    <source>
        <strain evidence="3">CK1249</strain>
    </source>
</reference>
<feature type="compositionally biased region" description="Polar residues" evidence="1">
    <location>
        <begin position="96"/>
        <end position="105"/>
    </location>
</feature>
<dbReference type="Proteomes" id="UP000738359">
    <property type="component" value="Unassembled WGS sequence"/>
</dbReference>
<evidence type="ECO:0000256" key="1">
    <source>
        <dbReference type="SAM" id="MobiDB-lite"/>
    </source>
</evidence>
<sequence length="105" mass="11355">MTSSALTNNGALRLGVVLLGGVIIYWLWSSSTSKGLPKNTKDTQKAQASDKEEKKSDATNELASRSGMSVKETRTTTTTTTVRKTATESESDNETVEVTLTRNIK</sequence>
<feature type="non-terminal residue" evidence="3">
    <location>
        <position position="105"/>
    </location>
</feature>
<protein>
    <submittedName>
        <fullName evidence="3">Uncharacterized protein</fullName>
    </submittedName>
</protein>
<dbReference type="EMBL" id="JAAAHY010003160">
    <property type="protein sequence ID" value="KAF9943522.1"/>
    <property type="molecule type" value="Genomic_DNA"/>
</dbReference>
<accession>A0A9P6LUS0</accession>
<dbReference type="AlphaFoldDB" id="A0A9P6LUS0"/>
<keyword evidence="2" id="KW-0812">Transmembrane</keyword>
<feature type="transmembrane region" description="Helical" evidence="2">
    <location>
        <begin position="12"/>
        <end position="28"/>
    </location>
</feature>